<feature type="transmembrane region" description="Helical" evidence="3">
    <location>
        <begin position="184"/>
        <end position="204"/>
    </location>
</feature>
<feature type="transmembrane region" description="Helical" evidence="3">
    <location>
        <begin position="154"/>
        <end position="172"/>
    </location>
</feature>
<organism evidence="5 6">
    <name type="scientific">Paenibacillus gyeongsangnamensis</name>
    <dbReference type="NCBI Taxonomy" id="3388067"/>
    <lineage>
        <taxon>Bacteria</taxon>
        <taxon>Bacillati</taxon>
        <taxon>Bacillota</taxon>
        <taxon>Bacilli</taxon>
        <taxon>Bacillales</taxon>
        <taxon>Paenibacillaceae</taxon>
        <taxon>Paenibacillus</taxon>
    </lineage>
</organism>
<feature type="domain" description="EamA" evidence="4">
    <location>
        <begin position="154"/>
        <end position="288"/>
    </location>
</feature>
<dbReference type="PANTHER" id="PTHR22911:SF76">
    <property type="entry name" value="EAMA DOMAIN-CONTAINING PROTEIN"/>
    <property type="match status" value="1"/>
</dbReference>
<keyword evidence="3" id="KW-0812">Transmembrane</keyword>
<keyword evidence="3" id="KW-0472">Membrane</keyword>
<dbReference type="PANTHER" id="PTHR22911">
    <property type="entry name" value="ACYL-MALONYL CONDENSING ENZYME-RELATED"/>
    <property type="match status" value="1"/>
</dbReference>
<dbReference type="InterPro" id="IPR037185">
    <property type="entry name" value="EmrE-like"/>
</dbReference>
<gene>
    <name evidence="5" type="ORF">O9H85_27085</name>
</gene>
<feature type="transmembrane region" description="Helical" evidence="3">
    <location>
        <begin position="246"/>
        <end position="265"/>
    </location>
</feature>
<dbReference type="Pfam" id="PF00892">
    <property type="entry name" value="EamA"/>
    <property type="match status" value="2"/>
</dbReference>
<protein>
    <submittedName>
        <fullName evidence="5">DMT family transporter</fullName>
    </submittedName>
</protein>
<feature type="transmembrane region" description="Helical" evidence="3">
    <location>
        <begin position="67"/>
        <end position="88"/>
    </location>
</feature>
<proteinExistence type="inferred from homology"/>
<dbReference type="InterPro" id="IPR000620">
    <property type="entry name" value="EamA_dom"/>
</dbReference>
<feature type="transmembrane region" description="Helical" evidence="3">
    <location>
        <begin position="34"/>
        <end position="55"/>
    </location>
</feature>
<evidence type="ECO:0000256" key="3">
    <source>
        <dbReference type="SAM" id="Phobius"/>
    </source>
</evidence>
<feature type="transmembrane region" description="Helical" evidence="3">
    <location>
        <begin position="271"/>
        <end position="290"/>
    </location>
</feature>
<evidence type="ECO:0000256" key="1">
    <source>
        <dbReference type="ARBA" id="ARBA00004127"/>
    </source>
</evidence>
<dbReference type="SUPFAM" id="SSF103481">
    <property type="entry name" value="Multidrug resistance efflux transporter EmrE"/>
    <property type="match status" value="2"/>
</dbReference>
<dbReference type="EMBL" id="JAQAGZ010000020">
    <property type="protein sequence ID" value="MCZ8516000.1"/>
    <property type="molecule type" value="Genomic_DNA"/>
</dbReference>
<name>A0ABT4QGJ8_9BACL</name>
<evidence type="ECO:0000259" key="4">
    <source>
        <dbReference type="Pfam" id="PF00892"/>
    </source>
</evidence>
<comment type="similarity">
    <text evidence="2">Belongs to the EamA transporter family.</text>
</comment>
<keyword evidence="6" id="KW-1185">Reference proteome</keyword>
<dbReference type="Proteomes" id="UP001527882">
    <property type="component" value="Unassembled WGS sequence"/>
</dbReference>
<feature type="transmembrane region" description="Helical" evidence="3">
    <location>
        <begin position="7"/>
        <end position="28"/>
    </location>
</feature>
<feature type="transmembrane region" description="Helical" evidence="3">
    <location>
        <begin position="100"/>
        <end position="118"/>
    </location>
</feature>
<reference evidence="5 6" key="1">
    <citation type="submission" date="2022-12" db="EMBL/GenBank/DDBJ databases">
        <title>Draft genome sequence of Paenibacillus sp. dW9.</title>
        <authorList>
            <person name="Choi E.-W."/>
            <person name="Kim D.-U."/>
        </authorList>
    </citation>
    <scope>NUCLEOTIDE SEQUENCE [LARGE SCALE GENOMIC DNA]</scope>
    <source>
        <strain evidence="6">dW9</strain>
    </source>
</reference>
<sequence>MKQRDRFPIPLWILMLIGIISISFSSIFVRWSAAPVAVIAMNRLALTTLLMLPLLGKHRKEIVSIRWRDWALMFVSGIMLGLHFLFWMGSLRFTSVANSTAILTLEPIFVLVGAWLFLKQPVRPLALSGMITAMLGAAWIGLSDAGLGGDSAWLGDGLSCIGAFTVAVHIILGKSLRTRLSAFVYSFFVFLFAALVLGLYNAAGRQALFAYSWKEWGIFLLLAVIPTLFGHYLFNWLLKYLRPESVSMSVLGEPLGAALLAYMLLGEAVTWLQAAAAAVLLFGVWLFLLGSREPRTASASQEQTLKEPRQASEPA</sequence>
<evidence type="ECO:0000256" key="2">
    <source>
        <dbReference type="ARBA" id="ARBA00007362"/>
    </source>
</evidence>
<evidence type="ECO:0000313" key="5">
    <source>
        <dbReference type="EMBL" id="MCZ8516000.1"/>
    </source>
</evidence>
<feature type="transmembrane region" description="Helical" evidence="3">
    <location>
        <begin position="216"/>
        <end position="234"/>
    </location>
</feature>
<feature type="domain" description="EamA" evidence="4">
    <location>
        <begin position="13"/>
        <end position="140"/>
    </location>
</feature>
<comment type="subcellular location">
    <subcellularLocation>
        <location evidence="1">Endomembrane system</location>
        <topology evidence="1">Multi-pass membrane protein</topology>
    </subcellularLocation>
</comment>
<keyword evidence="3" id="KW-1133">Transmembrane helix</keyword>
<evidence type="ECO:0000313" key="6">
    <source>
        <dbReference type="Proteomes" id="UP001527882"/>
    </source>
</evidence>
<comment type="caution">
    <text evidence="5">The sequence shown here is derived from an EMBL/GenBank/DDBJ whole genome shotgun (WGS) entry which is preliminary data.</text>
</comment>
<feature type="transmembrane region" description="Helical" evidence="3">
    <location>
        <begin position="125"/>
        <end position="142"/>
    </location>
</feature>
<accession>A0ABT4QGJ8</accession>
<dbReference type="RefSeq" id="WP_269884527.1">
    <property type="nucleotide sequence ID" value="NZ_JAQAGZ010000020.1"/>
</dbReference>